<dbReference type="InterPro" id="IPR013083">
    <property type="entry name" value="Znf_RING/FYVE/PHD"/>
</dbReference>
<dbReference type="GO" id="GO:0061630">
    <property type="term" value="F:ubiquitin protein ligase activity"/>
    <property type="evidence" value="ECO:0007669"/>
    <property type="project" value="UniProtKB-EC"/>
</dbReference>
<keyword evidence="7" id="KW-0862">Zinc</keyword>
<dbReference type="InterPro" id="IPR001841">
    <property type="entry name" value="Znf_RING"/>
</dbReference>
<dbReference type="EC" id="2.3.2.27" evidence="2"/>
<keyword evidence="6" id="KW-0833">Ubl conjugation pathway</keyword>
<evidence type="ECO:0000256" key="6">
    <source>
        <dbReference type="ARBA" id="ARBA00022786"/>
    </source>
</evidence>
<evidence type="ECO:0000256" key="1">
    <source>
        <dbReference type="ARBA" id="ARBA00000900"/>
    </source>
</evidence>
<evidence type="ECO:0000256" key="2">
    <source>
        <dbReference type="ARBA" id="ARBA00012483"/>
    </source>
</evidence>
<proteinExistence type="predicted"/>
<name>G0UZF3_TRYCI</name>
<dbReference type="PANTHER" id="PTHR46463:SF10">
    <property type="entry name" value="OS01G0926200 PROTEIN"/>
    <property type="match status" value="1"/>
</dbReference>
<dbReference type="AlphaFoldDB" id="G0UZF3"/>
<evidence type="ECO:0000256" key="8">
    <source>
        <dbReference type="PROSITE-ProRule" id="PRU00175"/>
    </source>
</evidence>
<protein>
    <recommendedName>
        <fullName evidence="2">RING-type E3 ubiquitin transferase</fullName>
        <ecNumber evidence="2">2.3.2.27</ecNumber>
    </recommendedName>
</protein>
<dbReference type="PANTHER" id="PTHR46463">
    <property type="entry name" value="ZINC FINGER, RING/FYVE/PHD-TYPE"/>
    <property type="match status" value="1"/>
</dbReference>
<dbReference type="Pfam" id="PF13639">
    <property type="entry name" value="zf-RING_2"/>
    <property type="match status" value="1"/>
</dbReference>
<comment type="catalytic activity">
    <reaction evidence="1">
        <text>S-ubiquitinyl-[E2 ubiquitin-conjugating enzyme]-L-cysteine + [acceptor protein]-L-lysine = [E2 ubiquitin-conjugating enzyme]-L-cysteine + N(6)-ubiquitinyl-[acceptor protein]-L-lysine.</text>
        <dbReference type="EC" id="2.3.2.27"/>
    </reaction>
</comment>
<feature type="non-terminal residue" evidence="11">
    <location>
        <position position="203"/>
    </location>
</feature>
<evidence type="ECO:0000256" key="7">
    <source>
        <dbReference type="ARBA" id="ARBA00022833"/>
    </source>
</evidence>
<dbReference type="VEuPathDB" id="TriTrypDB:TcIL3000.11.1560"/>
<dbReference type="PROSITE" id="PS50089">
    <property type="entry name" value="ZF_RING_2"/>
    <property type="match status" value="1"/>
</dbReference>
<feature type="region of interest" description="Disordered" evidence="9">
    <location>
        <begin position="33"/>
        <end position="98"/>
    </location>
</feature>
<evidence type="ECO:0000313" key="11">
    <source>
        <dbReference type="EMBL" id="CCC94772.1"/>
    </source>
</evidence>
<keyword evidence="5 8" id="KW-0863">Zinc-finger</keyword>
<feature type="compositionally biased region" description="Polar residues" evidence="9">
    <location>
        <begin position="62"/>
        <end position="72"/>
    </location>
</feature>
<evidence type="ECO:0000259" key="10">
    <source>
        <dbReference type="PROSITE" id="PS50089"/>
    </source>
</evidence>
<sequence length="203" mass="21383">MYSGGNVSPTNDVHLALTGEGVIEKGLFMESSAAPMSPSVHGENTDDMKGGAVESPNHRPTDTGSCGNSRTEGSGFPEGRKRSGSLNHLSCSNPQSGEGASFVGAKEILSPHQGDHDTAVGVSDGCASESPRGCDDDDELTCCICLEGYSDENPILYGECNHHFHVPCLMSWKQRSNVCPVCSSESLRGLAEDKEASRPRAPL</sequence>
<dbReference type="SUPFAM" id="SSF57850">
    <property type="entry name" value="RING/U-box"/>
    <property type="match status" value="1"/>
</dbReference>
<dbReference type="Gene3D" id="3.30.40.10">
    <property type="entry name" value="Zinc/RING finger domain, C3HC4 (zinc finger)"/>
    <property type="match status" value="1"/>
</dbReference>
<evidence type="ECO:0000256" key="4">
    <source>
        <dbReference type="ARBA" id="ARBA00022723"/>
    </source>
</evidence>
<dbReference type="GO" id="GO:0008270">
    <property type="term" value="F:zinc ion binding"/>
    <property type="evidence" value="ECO:0007669"/>
    <property type="project" value="UniProtKB-KW"/>
</dbReference>
<reference evidence="11" key="1">
    <citation type="journal article" date="2012" name="Proc. Natl. Acad. Sci. U.S.A.">
        <title>Antigenic diversity is generated by distinct evolutionary mechanisms in African trypanosome species.</title>
        <authorList>
            <person name="Jackson A.P."/>
            <person name="Berry A."/>
            <person name="Aslett M."/>
            <person name="Allison H.C."/>
            <person name="Burton P."/>
            <person name="Vavrova-Anderson J."/>
            <person name="Brown R."/>
            <person name="Browne H."/>
            <person name="Corton N."/>
            <person name="Hauser H."/>
            <person name="Gamble J."/>
            <person name="Gilderthorp R."/>
            <person name="Marcello L."/>
            <person name="McQuillan J."/>
            <person name="Otto T.D."/>
            <person name="Quail M.A."/>
            <person name="Sanders M.J."/>
            <person name="van Tonder A."/>
            <person name="Ginger M.L."/>
            <person name="Field M.C."/>
            <person name="Barry J.D."/>
            <person name="Hertz-Fowler C."/>
            <person name="Berriman M."/>
        </authorList>
    </citation>
    <scope>NUCLEOTIDE SEQUENCE</scope>
    <source>
        <strain evidence="11">IL3000</strain>
    </source>
</reference>
<dbReference type="EMBL" id="HE575324">
    <property type="protein sequence ID" value="CCC94772.1"/>
    <property type="molecule type" value="Genomic_DNA"/>
</dbReference>
<organism evidence="11">
    <name type="scientific">Trypanosoma congolense (strain IL3000)</name>
    <dbReference type="NCBI Taxonomy" id="1068625"/>
    <lineage>
        <taxon>Eukaryota</taxon>
        <taxon>Discoba</taxon>
        <taxon>Euglenozoa</taxon>
        <taxon>Kinetoplastea</taxon>
        <taxon>Metakinetoplastina</taxon>
        <taxon>Trypanosomatida</taxon>
        <taxon>Trypanosomatidae</taxon>
        <taxon>Trypanosoma</taxon>
        <taxon>Nannomonas</taxon>
    </lineage>
</organism>
<dbReference type="SMART" id="SM00184">
    <property type="entry name" value="RING"/>
    <property type="match status" value="1"/>
</dbReference>
<evidence type="ECO:0000256" key="9">
    <source>
        <dbReference type="SAM" id="MobiDB-lite"/>
    </source>
</evidence>
<feature type="compositionally biased region" description="Polar residues" evidence="9">
    <location>
        <begin position="84"/>
        <end position="98"/>
    </location>
</feature>
<evidence type="ECO:0000256" key="3">
    <source>
        <dbReference type="ARBA" id="ARBA00022679"/>
    </source>
</evidence>
<keyword evidence="4" id="KW-0479">Metal-binding</keyword>
<accession>G0UZF3</accession>
<feature type="domain" description="RING-type" evidence="10">
    <location>
        <begin position="142"/>
        <end position="183"/>
    </location>
</feature>
<gene>
    <name evidence="11" type="ORF">TCIL3000_11_1560</name>
</gene>
<keyword evidence="3" id="KW-0808">Transferase</keyword>
<evidence type="ECO:0000256" key="5">
    <source>
        <dbReference type="ARBA" id="ARBA00022771"/>
    </source>
</evidence>